<dbReference type="PANTHER" id="PTHR43194">
    <property type="entry name" value="HYDROLASE ALPHA/BETA FOLD FAMILY"/>
    <property type="match status" value="1"/>
</dbReference>
<reference evidence="2" key="1">
    <citation type="submission" date="2023-06" db="EMBL/GenBank/DDBJ databases">
        <title>Gordonia sp. nov. and Pseudochrobactrum sp. nov., two species isolated from the burying beetle Nicrophorus vespilloides.</title>
        <authorList>
            <person name="Poehlein A."/>
            <person name="Guzman J."/>
            <person name="Daniel R."/>
            <person name="Vilcinskas A."/>
        </authorList>
    </citation>
    <scope>NUCLEOTIDE SEQUENCE</scope>
    <source>
        <strain evidence="2">MP11Mi</strain>
    </source>
</reference>
<dbReference type="Gene3D" id="3.40.50.1820">
    <property type="entry name" value="alpha/beta hydrolase"/>
    <property type="match status" value="1"/>
</dbReference>
<dbReference type="SUPFAM" id="SSF53474">
    <property type="entry name" value="alpha/beta-Hydrolases"/>
    <property type="match status" value="1"/>
</dbReference>
<dbReference type="PANTHER" id="PTHR43194:SF2">
    <property type="entry name" value="PEROXISOMAL MEMBRANE PROTEIN LPX1"/>
    <property type="match status" value="1"/>
</dbReference>
<dbReference type="PRINTS" id="PR00111">
    <property type="entry name" value="ABHYDROLASE"/>
</dbReference>
<accession>A0AA97GTG8</accession>
<dbReference type="EMBL" id="CP128986">
    <property type="protein sequence ID" value="WOC11591.1"/>
    <property type="molecule type" value="Genomic_DNA"/>
</dbReference>
<organism evidence="2">
    <name type="scientific">Gordonia sp. MP11Mi</name>
    <dbReference type="NCBI Taxonomy" id="3022769"/>
    <lineage>
        <taxon>Bacteria</taxon>
        <taxon>Bacillati</taxon>
        <taxon>Actinomycetota</taxon>
        <taxon>Actinomycetes</taxon>
        <taxon>Mycobacteriales</taxon>
        <taxon>Gordoniaceae</taxon>
        <taxon>Gordonia</taxon>
    </lineage>
</organism>
<keyword evidence="2" id="KW-0378">Hydrolase</keyword>
<sequence length="259" mass="27736">MTGVSTLEGMVSQRRTLTRAGLSLSIQVSGTLAPRSVPVVLVHGMGGDRTTWRPLAGALRGRGRTVVSFDMRGHGRTGPADSYLLDDFRDDLAAVVDELGAERVDLVGHSLGAHTVLRYAIAAPERARRIVLEEVPPMPRDDSDLAEKVTPSATLGERIRGIGALVANPGPFLRFDRALGDPVMSAFAVAEPAWWCSLQQVTAPTLVVSGGQRSFLPPQYLRDLADALPEGDFLTIDAGHSVHRDRCDEFAGAVLAHLS</sequence>
<evidence type="ECO:0000313" key="2">
    <source>
        <dbReference type="EMBL" id="WOC11591.1"/>
    </source>
</evidence>
<protein>
    <submittedName>
        <fullName evidence="2">Tropinesterase</fullName>
        <ecNumber evidence="2">3.1.1.10</ecNumber>
    </submittedName>
</protein>
<dbReference type="EC" id="3.1.1.10" evidence="2"/>
<dbReference type="AlphaFoldDB" id="A0AA97GTG8"/>
<evidence type="ECO:0000259" key="1">
    <source>
        <dbReference type="Pfam" id="PF12697"/>
    </source>
</evidence>
<dbReference type="InterPro" id="IPR050228">
    <property type="entry name" value="Carboxylesterase_BioH"/>
</dbReference>
<dbReference type="InterPro" id="IPR029058">
    <property type="entry name" value="AB_hydrolase_fold"/>
</dbReference>
<dbReference type="InterPro" id="IPR000073">
    <property type="entry name" value="AB_hydrolase_1"/>
</dbReference>
<feature type="domain" description="AB hydrolase-1" evidence="1">
    <location>
        <begin position="39"/>
        <end position="252"/>
    </location>
</feature>
<dbReference type="GO" id="GO:0050357">
    <property type="term" value="F:tropinesterase activity"/>
    <property type="evidence" value="ECO:0007669"/>
    <property type="project" value="UniProtKB-EC"/>
</dbReference>
<name>A0AA97GTG8_9ACTN</name>
<dbReference type="Pfam" id="PF12697">
    <property type="entry name" value="Abhydrolase_6"/>
    <property type="match status" value="1"/>
</dbReference>
<gene>
    <name evidence="2" type="ORF">MP11Mi_06640</name>
</gene>
<proteinExistence type="predicted"/>